<protein>
    <recommendedName>
        <fullName evidence="2">DUF2267 domain-containing protein</fullName>
    </recommendedName>
</protein>
<evidence type="ECO:0008006" key="2">
    <source>
        <dbReference type="Google" id="ProtNLM"/>
    </source>
</evidence>
<proteinExistence type="predicted"/>
<dbReference type="Pfam" id="PF10025">
    <property type="entry name" value="DUF2267"/>
    <property type="match status" value="1"/>
</dbReference>
<sequence>MRDFAVLTVYRPASSYGPQDKEPPMPMPWTYRHASKEWRAILDDLKERMGLVSDNTAYTALDGVLQVFRCRLTAQQGLDFATVLPSIPRAIFVAGWQIADQPLPFGDRTALTRDVKAVRQNHNLTPDNAIEAVASTLRRYPDKADLERVLPRLPEGAVQFWYVDVADPREIEPRIF</sequence>
<dbReference type="InterPro" id="IPR018727">
    <property type="entry name" value="DUF2267"/>
</dbReference>
<dbReference type="AlphaFoldDB" id="A0A1J5QCE1"/>
<gene>
    <name evidence="1" type="ORF">GALL_431780</name>
</gene>
<organism evidence="1">
    <name type="scientific">mine drainage metagenome</name>
    <dbReference type="NCBI Taxonomy" id="410659"/>
    <lineage>
        <taxon>unclassified sequences</taxon>
        <taxon>metagenomes</taxon>
        <taxon>ecological metagenomes</taxon>
    </lineage>
</organism>
<comment type="caution">
    <text evidence="1">The sequence shown here is derived from an EMBL/GenBank/DDBJ whole genome shotgun (WGS) entry which is preliminary data.</text>
</comment>
<name>A0A1J5QCE1_9ZZZZ</name>
<reference evidence="1" key="1">
    <citation type="submission" date="2016-10" db="EMBL/GenBank/DDBJ databases">
        <title>Sequence of Gallionella enrichment culture.</title>
        <authorList>
            <person name="Poehlein A."/>
            <person name="Muehling M."/>
            <person name="Daniel R."/>
        </authorList>
    </citation>
    <scope>NUCLEOTIDE SEQUENCE</scope>
</reference>
<dbReference type="Gene3D" id="1.10.490.110">
    <property type="entry name" value="Uncharacterized conserved protein DUF2267"/>
    <property type="match status" value="1"/>
</dbReference>
<dbReference type="InterPro" id="IPR038282">
    <property type="entry name" value="DUF2267_sf"/>
</dbReference>
<dbReference type="EMBL" id="MLJW01002257">
    <property type="protein sequence ID" value="OIQ75155.1"/>
    <property type="molecule type" value="Genomic_DNA"/>
</dbReference>
<accession>A0A1J5QCE1</accession>
<evidence type="ECO:0000313" key="1">
    <source>
        <dbReference type="EMBL" id="OIQ75155.1"/>
    </source>
</evidence>